<dbReference type="Pfam" id="PF13581">
    <property type="entry name" value="HATPase_c_2"/>
    <property type="match status" value="1"/>
</dbReference>
<reference evidence="3" key="1">
    <citation type="journal article" date="2018" name="Int. J. Syst. Evol. Microbiol.">
        <title>Jatrophihabitans telluris sp. nov., isolated from sediment soil of lava forest wetlands and the emended description of the genus Jatrophihabitans.</title>
        <authorList>
            <person name="Lee K.C."/>
            <person name="Suh M.K."/>
            <person name="Eom M.K."/>
            <person name="Kim K.K."/>
            <person name="Kim J.S."/>
            <person name="Kim D.S."/>
            <person name="Ko S.H."/>
            <person name="Shin Y.K."/>
            <person name="Lee J.S."/>
        </authorList>
    </citation>
    <scope>NUCLEOTIDE SEQUENCE</scope>
    <source>
        <strain evidence="3">N237</strain>
    </source>
</reference>
<keyword evidence="1" id="KW-0808">Transferase</keyword>
<proteinExistence type="predicted"/>
<dbReference type="EMBL" id="CP097332">
    <property type="protein sequence ID" value="UQX89816.1"/>
    <property type="molecule type" value="Genomic_DNA"/>
</dbReference>
<dbReference type="GO" id="GO:0005524">
    <property type="term" value="F:ATP binding"/>
    <property type="evidence" value="ECO:0007669"/>
    <property type="project" value="UniProtKB-KW"/>
</dbReference>
<dbReference type="InterPro" id="IPR003594">
    <property type="entry name" value="HATPase_dom"/>
</dbReference>
<feature type="domain" description="Histidine kinase/HSP90-like ATPase" evidence="2">
    <location>
        <begin position="21"/>
        <end position="137"/>
    </location>
</feature>
<keyword evidence="3" id="KW-0547">Nucleotide-binding</keyword>
<keyword evidence="3" id="KW-0067">ATP-binding</keyword>
<reference evidence="3" key="2">
    <citation type="submission" date="2022-05" db="EMBL/GenBank/DDBJ databases">
        <authorList>
            <person name="Kim J.-S."/>
            <person name="Lee K."/>
            <person name="Suh M."/>
            <person name="Eom M."/>
            <person name="Kim J.-S."/>
            <person name="Kim D.-S."/>
            <person name="Ko S.-H."/>
            <person name="Shin Y."/>
            <person name="Lee J.-S."/>
        </authorList>
    </citation>
    <scope>NUCLEOTIDE SEQUENCE</scope>
    <source>
        <strain evidence="3">N237</strain>
    </source>
</reference>
<protein>
    <submittedName>
        <fullName evidence="3">ATP-binding protein</fullName>
    </submittedName>
</protein>
<evidence type="ECO:0000256" key="1">
    <source>
        <dbReference type="ARBA" id="ARBA00022527"/>
    </source>
</evidence>
<keyword evidence="4" id="KW-1185">Reference proteome</keyword>
<sequence length="143" mass="14794">MSEPEIATPEVGASDTVALTVPADSAYVSVLRTVTASLAARRDFTIEEIDDLRIAVDEASALLLPHAGPGAQLNAAFTGGADSLQVEVSLSPGPDEDVPTEDGAIDETSFAWMVLAALADEVRTDRSSEALSLTLVKARGARG</sequence>
<evidence type="ECO:0000313" key="3">
    <source>
        <dbReference type="EMBL" id="UQX89816.1"/>
    </source>
</evidence>
<dbReference type="PANTHER" id="PTHR35526:SF3">
    <property type="entry name" value="ANTI-SIGMA-F FACTOR RSBW"/>
    <property type="match status" value="1"/>
</dbReference>
<dbReference type="InterPro" id="IPR036890">
    <property type="entry name" value="HATPase_C_sf"/>
</dbReference>
<keyword evidence="1" id="KW-0723">Serine/threonine-protein kinase</keyword>
<gene>
    <name evidence="3" type="ORF">M6D93_07380</name>
</gene>
<name>A0ABY4R1M9_9ACTN</name>
<dbReference type="RefSeq" id="WP_249773711.1">
    <property type="nucleotide sequence ID" value="NZ_CP097332.1"/>
</dbReference>
<keyword evidence="1" id="KW-0418">Kinase</keyword>
<dbReference type="Proteomes" id="UP001056336">
    <property type="component" value="Chromosome"/>
</dbReference>
<dbReference type="PANTHER" id="PTHR35526">
    <property type="entry name" value="ANTI-SIGMA-F FACTOR RSBW-RELATED"/>
    <property type="match status" value="1"/>
</dbReference>
<dbReference type="InterPro" id="IPR050267">
    <property type="entry name" value="Anti-sigma-factor_SerPK"/>
</dbReference>
<accession>A0ABY4R1M9</accession>
<evidence type="ECO:0000259" key="2">
    <source>
        <dbReference type="Pfam" id="PF13581"/>
    </source>
</evidence>
<dbReference type="Gene3D" id="3.30.565.10">
    <property type="entry name" value="Histidine kinase-like ATPase, C-terminal domain"/>
    <property type="match status" value="1"/>
</dbReference>
<evidence type="ECO:0000313" key="4">
    <source>
        <dbReference type="Proteomes" id="UP001056336"/>
    </source>
</evidence>
<organism evidence="3 4">
    <name type="scientific">Jatrophihabitans telluris</name>
    <dbReference type="NCBI Taxonomy" id="2038343"/>
    <lineage>
        <taxon>Bacteria</taxon>
        <taxon>Bacillati</taxon>
        <taxon>Actinomycetota</taxon>
        <taxon>Actinomycetes</taxon>
        <taxon>Jatrophihabitantales</taxon>
        <taxon>Jatrophihabitantaceae</taxon>
        <taxon>Jatrophihabitans</taxon>
    </lineage>
</organism>